<gene>
    <name evidence="1" type="ORF">ABDJ40_22740</name>
</gene>
<comment type="caution">
    <text evidence="1">The sequence shown here is derived from an EMBL/GenBank/DDBJ whole genome shotgun (WGS) entry which is preliminary data.</text>
</comment>
<dbReference type="Gene3D" id="2.180.10.10">
    <property type="entry name" value="RHS repeat-associated core"/>
    <property type="match status" value="2"/>
</dbReference>
<name>A0ABV0GKM2_9BURK</name>
<protein>
    <recommendedName>
        <fullName evidence="3">RHS repeat protein</fullName>
    </recommendedName>
</protein>
<dbReference type="Proteomes" id="UP001462640">
    <property type="component" value="Unassembled WGS sequence"/>
</dbReference>
<reference evidence="1 2" key="1">
    <citation type="submission" date="2024-05" db="EMBL/GenBank/DDBJ databases">
        <title>Roseateles sp. 2.12 16S ribosomal RNA gene Genome sequencing and assembly.</title>
        <authorList>
            <person name="Woo H."/>
        </authorList>
    </citation>
    <scope>NUCLEOTIDE SEQUENCE [LARGE SCALE GENOMIC DNA]</scope>
    <source>
        <strain evidence="1 2">2.12</strain>
    </source>
</reference>
<dbReference type="PANTHER" id="PTHR32305:SF15">
    <property type="entry name" value="PROTEIN RHSA-RELATED"/>
    <property type="match status" value="1"/>
</dbReference>
<dbReference type="EMBL" id="JBDPZC010000016">
    <property type="protein sequence ID" value="MEO3715601.1"/>
    <property type="molecule type" value="Genomic_DNA"/>
</dbReference>
<dbReference type="Pfam" id="PF05593">
    <property type="entry name" value="RHS_repeat"/>
    <property type="match status" value="3"/>
</dbReference>
<evidence type="ECO:0000313" key="2">
    <source>
        <dbReference type="Proteomes" id="UP001462640"/>
    </source>
</evidence>
<dbReference type="InterPro" id="IPR006530">
    <property type="entry name" value="YD"/>
</dbReference>
<proteinExistence type="predicted"/>
<dbReference type="PANTHER" id="PTHR32305">
    <property type="match status" value="1"/>
</dbReference>
<evidence type="ECO:0000313" key="1">
    <source>
        <dbReference type="EMBL" id="MEO3715601.1"/>
    </source>
</evidence>
<organism evidence="1 2">
    <name type="scientific">Roseateles flavus</name>
    <dbReference type="NCBI Taxonomy" id="3149041"/>
    <lineage>
        <taxon>Bacteria</taxon>
        <taxon>Pseudomonadati</taxon>
        <taxon>Pseudomonadota</taxon>
        <taxon>Betaproteobacteria</taxon>
        <taxon>Burkholderiales</taxon>
        <taxon>Sphaerotilaceae</taxon>
        <taxon>Roseateles</taxon>
    </lineage>
</organism>
<keyword evidence="2" id="KW-1185">Reference proteome</keyword>
<sequence>MEKLYFSKVESSCLALSILLTSSTLCQAGIVKLKVAPVVRWGTNLEPTIGYFDSLGEAFSALVEYQAAHFDQYLVRIPFYADRASGSPFLDDASKNINGIDNLYSWSANRFRYVQMKDGTYVLKSDPITTGIIAAHINCPDGAAYKFSNITPDGKFQKAWCEVTIKTRDKQRNECGYGNPIFPASGLKEQREVDYRSVSGALQMERTYRSDSGSFASVASRNVGFSDYQAESISATCLPQVWTEVTTVEGEIEPAKTVRSSCFPVYPDGSKKALLTTREGALVEFSVTDSVAQSSSNPKESAIKVIDSDGSTRWVVTTESDNIDVYANSGQLLSSWTMGGRKTSYFYSDGSVSKDIAPGGGYLLVQSDEFGRSMYFTYGKVGNLSTMLDPAGGVYRYSFDPQNRLVGVEYPNGLIVGYHWGEEARAPGVNGFQSLTGRSETWNGITTRVGSYSYDADGHAISTEGPNGSNRFVVANRQTNQVDLVDPLGASRTMQFFGINDVPHVAAISQPAGSGCSAAQKNSTFDFNGNVTSRDDFSGNRTCYAYTDGRNLETVRVEGLAAGYSCSGVVATGANLPAGSRKISTAWHPDWRVETGRAEPKRRTSWVYNGQPDPFNGGAIANCAPIAAKLPNGKPISVLCKLVEQATSDDRGALGLAAVPVGAPRISSFTYNQFGQMLTSVDSRGFSTTFEYYDSSSADYMIGDLKSRTNPAGHVTQYVRYDRNGRLLKAIDPNGAVSEMTYTPRGWLNSMAVTSAVGGHTPLTSSYSYDGVGNVIQSTFPDGSGLNYEYDEAHRLTGISDTVGNRVIYELDAAGNRISERVQDASGLLARNIRRSFDALGRLQQVIGSPQ</sequence>
<dbReference type="InterPro" id="IPR050708">
    <property type="entry name" value="T6SS_VgrG/RHS"/>
</dbReference>
<dbReference type="InterPro" id="IPR031325">
    <property type="entry name" value="RHS_repeat"/>
</dbReference>
<evidence type="ECO:0008006" key="3">
    <source>
        <dbReference type="Google" id="ProtNLM"/>
    </source>
</evidence>
<dbReference type="RefSeq" id="WP_347613150.1">
    <property type="nucleotide sequence ID" value="NZ_JBDPZC010000016.1"/>
</dbReference>
<accession>A0ABV0GKM2</accession>
<dbReference type="NCBIfam" id="TIGR01643">
    <property type="entry name" value="YD_repeat_2x"/>
    <property type="match status" value="2"/>
</dbReference>